<dbReference type="SUPFAM" id="SSF81606">
    <property type="entry name" value="PP2C-like"/>
    <property type="match status" value="1"/>
</dbReference>
<dbReference type="Pfam" id="PF19732">
    <property type="entry name" value="SpoIIE_N"/>
    <property type="match status" value="1"/>
</dbReference>
<dbReference type="Gene3D" id="3.60.40.10">
    <property type="entry name" value="PPM-type phosphatase domain"/>
    <property type="match status" value="1"/>
</dbReference>
<dbReference type="PANTHER" id="PTHR43156:SF2">
    <property type="entry name" value="STAGE II SPORULATION PROTEIN E"/>
    <property type="match status" value="1"/>
</dbReference>
<feature type="transmembrane region" description="Helical" evidence="3">
    <location>
        <begin position="241"/>
        <end position="264"/>
    </location>
</feature>
<feature type="transmembrane region" description="Helical" evidence="3">
    <location>
        <begin position="270"/>
        <end position="288"/>
    </location>
</feature>
<protein>
    <submittedName>
        <fullName evidence="5">Stage II sporulation protein E</fullName>
        <ecNumber evidence="5">3.1.3.16</ecNumber>
    </submittedName>
</protein>
<dbReference type="RefSeq" id="WP_136779630.1">
    <property type="nucleotide sequence ID" value="NZ_SUPK01000013.1"/>
</dbReference>
<dbReference type="Proteomes" id="UP000309673">
    <property type="component" value="Unassembled WGS sequence"/>
</dbReference>
<name>A0A4U0F240_9BACL</name>
<dbReference type="EC" id="3.1.3.16" evidence="5"/>
<feature type="transmembrane region" description="Helical" evidence="3">
    <location>
        <begin position="209"/>
        <end position="229"/>
    </location>
</feature>
<keyword evidence="3" id="KW-1133">Transmembrane helix</keyword>
<dbReference type="InterPro" id="IPR052016">
    <property type="entry name" value="Bact_Sigma-Reg"/>
</dbReference>
<organism evidence="5 6">
    <name type="scientific">Cohnella pontilimi</name>
    <dbReference type="NCBI Taxonomy" id="2564100"/>
    <lineage>
        <taxon>Bacteria</taxon>
        <taxon>Bacillati</taxon>
        <taxon>Bacillota</taxon>
        <taxon>Bacilli</taxon>
        <taxon>Bacillales</taxon>
        <taxon>Paenibacillaceae</taxon>
        <taxon>Cohnella</taxon>
    </lineage>
</organism>
<keyword evidence="2" id="KW-0175">Coiled coil</keyword>
<sequence>MDKSSVVPFVPRHGSYHPGSSSSPARKRWFVRSRKVKASGTSPQRLARWGQAFRQKQWVLLTVLMGFLLGRAELLEHLAPFAAAFFGVIMYIRRDMAFWAAAALISGSFWAADPAPAVIAGEIGVLYLLVRGLELYEKADLSHAPVVVFASSLLVRMFETVLEDNPDWLPYVWTAVEAAMAFVLTMLFVHALPVLNRTKKTVQLRHEEWIGVLILAACLITGLAGWTVYGVETSAVFTRYVVLLAAFVGGVSLGTSAGVVAGIMLSLSDLGAMGEIGLLAFGGLMAGLMREGGKAGSMLGLLLGTSVLGMYAPDSGAMLASTWATLAAAAFFFLTPRKATDAISKYVPGTPHYAQNQREYAKKVRDLTAERVSRFSEVFRQLSGSFRQMTQAGNPDQGSRDFDHFVGAVHEKACAGCHKRGACWDAQFFQTYKLMTDMLSAVEKEPDMLPSQIPKPWTRICVKTPLVLDILKREYDLYRHDLHWRRQLQDSRYLVADQLSGVSQVMDDLVREIRREAQQMERQEEEIRDAIDRLGLAVQSIDIMSLEEGRVEIEMVHAFKAGYDECRKMIAPLLSEILGETVCVRQERGGDPAVHLTTVTFSSAKAFEVETGVAGAAKDGDLMSGDSFTMTELYNGKFAVAISDGMGNGVRARMESSAALTMLEQMLQSGIDERLAVKSVNSILLLRSPDEMFATVDLALIDLFSAHATMLKIGSTPSFIKRGREIIPIAANNLPIGILQEIEIDLLRVQLQPGDTLIMMTDGVLDAPGHAMNKEMWMKRVLQEIETDDPQELADELLSIALRQNPTGGIRDDMTVVVTRVIRYQPEWAAFRFPGMGRVERPRTVS</sequence>
<evidence type="ECO:0000256" key="3">
    <source>
        <dbReference type="SAM" id="Phobius"/>
    </source>
</evidence>
<keyword evidence="3" id="KW-0812">Transmembrane</keyword>
<reference evidence="5 6" key="1">
    <citation type="submission" date="2019-04" db="EMBL/GenBank/DDBJ databases">
        <title>Cohnella sp. nov., isolated from soil.</title>
        <authorList>
            <person name="Kim W."/>
        </authorList>
    </citation>
    <scope>NUCLEOTIDE SEQUENCE [LARGE SCALE GENOMIC DNA]</scope>
    <source>
        <strain evidence="5 6">CAU 1483</strain>
    </source>
</reference>
<feature type="coiled-coil region" evidence="2">
    <location>
        <begin position="503"/>
        <end position="537"/>
    </location>
</feature>
<feature type="transmembrane region" description="Helical" evidence="3">
    <location>
        <begin position="74"/>
        <end position="92"/>
    </location>
</feature>
<dbReference type="InterPro" id="IPR036457">
    <property type="entry name" value="PPM-type-like_dom_sf"/>
</dbReference>
<dbReference type="InterPro" id="IPR001932">
    <property type="entry name" value="PPM-type_phosphatase-like_dom"/>
</dbReference>
<keyword evidence="6" id="KW-1185">Reference proteome</keyword>
<evidence type="ECO:0000256" key="1">
    <source>
        <dbReference type="ARBA" id="ARBA00022801"/>
    </source>
</evidence>
<dbReference type="EMBL" id="SUPK01000013">
    <property type="protein sequence ID" value="TJY38555.1"/>
    <property type="molecule type" value="Genomic_DNA"/>
</dbReference>
<evidence type="ECO:0000259" key="4">
    <source>
        <dbReference type="PROSITE" id="PS51746"/>
    </source>
</evidence>
<evidence type="ECO:0000256" key="2">
    <source>
        <dbReference type="SAM" id="Coils"/>
    </source>
</evidence>
<dbReference type="PANTHER" id="PTHR43156">
    <property type="entry name" value="STAGE II SPORULATION PROTEIN E-RELATED"/>
    <property type="match status" value="1"/>
</dbReference>
<dbReference type="Pfam" id="PF07228">
    <property type="entry name" value="SpoIIE"/>
    <property type="match status" value="1"/>
</dbReference>
<dbReference type="NCBIfam" id="TIGR02865">
    <property type="entry name" value="spore_II_E"/>
    <property type="match status" value="1"/>
</dbReference>
<proteinExistence type="predicted"/>
<dbReference type="AlphaFoldDB" id="A0A4U0F240"/>
<dbReference type="OrthoDB" id="9763774at2"/>
<dbReference type="GO" id="GO:0004722">
    <property type="term" value="F:protein serine/threonine phosphatase activity"/>
    <property type="evidence" value="ECO:0007669"/>
    <property type="project" value="UniProtKB-EC"/>
</dbReference>
<evidence type="ECO:0000313" key="5">
    <source>
        <dbReference type="EMBL" id="TJY38555.1"/>
    </source>
</evidence>
<dbReference type="PROSITE" id="PS51746">
    <property type="entry name" value="PPM_2"/>
    <property type="match status" value="1"/>
</dbReference>
<evidence type="ECO:0000313" key="6">
    <source>
        <dbReference type="Proteomes" id="UP000309673"/>
    </source>
</evidence>
<accession>A0A4U0F240</accession>
<dbReference type="InterPro" id="IPR014221">
    <property type="entry name" value="SpoII_E"/>
</dbReference>
<keyword evidence="1 5" id="KW-0378">Hydrolase</keyword>
<comment type="caution">
    <text evidence="5">The sequence shown here is derived from an EMBL/GenBank/DDBJ whole genome shotgun (WGS) entry which is preliminary data.</text>
</comment>
<dbReference type="SMART" id="SM00331">
    <property type="entry name" value="PP2C_SIG"/>
    <property type="match status" value="1"/>
</dbReference>
<dbReference type="InterPro" id="IPR045768">
    <property type="entry name" value="SpoIIE_N"/>
</dbReference>
<keyword evidence="3" id="KW-0472">Membrane</keyword>
<feature type="transmembrane region" description="Helical" evidence="3">
    <location>
        <begin position="170"/>
        <end position="189"/>
    </location>
</feature>
<feature type="transmembrane region" description="Helical" evidence="3">
    <location>
        <begin position="99"/>
        <end position="129"/>
    </location>
</feature>
<feature type="domain" description="PPM-type phosphatase" evidence="4">
    <location>
        <begin position="610"/>
        <end position="821"/>
    </location>
</feature>
<gene>
    <name evidence="5" type="primary">spoIIE</name>
    <name evidence="5" type="ORF">E5161_19895</name>
</gene>